<evidence type="ECO:0000313" key="3">
    <source>
        <dbReference type="Proteomes" id="UP000053455"/>
    </source>
</evidence>
<dbReference type="PATRIC" id="fig|874156.12.peg.2747"/>
<keyword evidence="3" id="KW-1185">Reference proteome</keyword>
<reference evidence="2 3" key="1">
    <citation type="submission" date="2015-04" db="EMBL/GenBank/DDBJ databases">
        <title>The draft genome sequence of Erythrobacter marinus HWDM-33.</title>
        <authorList>
            <person name="Zhuang L."/>
            <person name="Liu Y."/>
            <person name="Shao Z."/>
        </authorList>
    </citation>
    <scope>NUCLEOTIDE SEQUENCE [LARGE SCALE GENOMIC DNA]</scope>
    <source>
        <strain evidence="2 3">HWDM-33</strain>
    </source>
</reference>
<accession>A0A0H0XJQ3</accession>
<keyword evidence="1" id="KW-0732">Signal</keyword>
<evidence type="ECO:0008006" key="4">
    <source>
        <dbReference type="Google" id="ProtNLM"/>
    </source>
</evidence>
<dbReference type="RefSeq" id="WP_047094618.1">
    <property type="nucleotide sequence ID" value="NZ_LBHU01000005.1"/>
</dbReference>
<name>A0A0H0XJQ3_9SPHN</name>
<protein>
    <recommendedName>
        <fullName evidence="4">DUF1579 domain-containing protein</fullName>
    </recommendedName>
</protein>
<dbReference type="EMBL" id="LBHU01000005">
    <property type="protein sequence ID" value="KLI62793.1"/>
    <property type="molecule type" value="Genomic_DNA"/>
</dbReference>
<dbReference type="AlphaFoldDB" id="A0A0H0XJQ3"/>
<evidence type="ECO:0000256" key="1">
    <source>
        <dbReference type="SAM" id="SignalP"/>
    </source>
</evidence>
<proteinExistence type="predicted"/>
<feature type="chain" id="PRO_5002589358" description="DUF1579 domain-containing protein" evidence="1">
    <location>
        <begin position="20"/>
        <end position="173"/>
    </location>
</feature>
<comment type="caution">
    <text evidence="2">The sequence shown here is derived from an EMBL/GenBank/DDBJ whole genome shotgun (WGS) entry which is preliminary data.</text>
</comment>
<dbReference type="STRING" id="874156.GCA_001021555_02457"/>
<dbReference type="Proteomes" id="UP000053455">
    <property type="component" value="Unassembled WGS sequence"/>
</dbReference>
<feature type="signal peptide" evidence="1">
    <location>
        <begin position="1"/>
        <end position="19"/>
    </location>
</feature>
<sequence length="173" mass="18499">MIASTLAALMLLQEAPAPAVPAAPPVPACAAEQYQAFDFWVGEWNVSANGSDQQVATSVIRKLANGCAIHETWMPLQGGGGTSVSTRDPNSGTWHQLWVGSVPGRVFFEGGPVEGNMVLTGYWGTDNNGVAQLIRMTYTAQEDGTVRQYGEVSTDHGANWSDSFDFIYSRQAG</sequence>
<gene>
    <name evidence="2" type="ORF">AAV99_13315</name>
</gene>
<organism evidence="2 3">
    <name type="scientific">Aurantiacibacter marinus</name>
    <dbReference type="NCBI Taxonomy" id="874156"/>
    <lineage>
        <taxon>Bacteria</taxon>
        <taxon>Pseudomonadati</taxon>
        <taxon>Pseudomonadota</taxon>
        <taxon>Alphaproteobacteria</taxon>
        <taxon>Sphingomonadales</taxon>
        <taxon>Erythrobacteraceae</taxon>
        <taxon>Aurantiacibacter</taxon>
    </lineage>
</organism>
<dbReference type="OrthoDB" id="8902597at2"/>
<evidence type="ECO:0000313" key="2">
    <source>
        <dbReference type="EMBL" id="KLI62793.1"/>
    </source>
</evidence>